<evidence type="ECO:0000313" key="3">
    <source>
        <dbReference type="Proteomes" id="UP000481858"/>
    </source>
</evidence>
<evidence type="ECO:0000256" key="1">
    <source>
        <dbReference type="SAM" id="MobiDB-lite"/>
    </source>
</evidence>
<sequence>MAICNSPNPLMPGGVSMMPYNPPAHYLSSRTNPTVNQNTSPIPHNPPAHYLSSGIKPIVNQNTPSIPYDYRPQAVPDREQDQSKEPNTCEVACPSYQDSSPRKPQVPVAHMSPTLPEENPQPNVVNKEYQAYAQNAEQEQVYSSDDSHDDDVAVLCTPETGMSESSSDTSNVLAREQFDGAANGNGNDGVIDHQPTAYNGNGHQGVDIYNSLHIGEHSGRIHLGSQWQVPEASTARSNAGPEFGEAREWIACKNERSADDPGSELIDVYCDKAVEAELPAPSHGADTSAPKDILRLRNMRQAERAPIFCGFYRGPRGPKASSAPTNNVVGSTEAAADSSAPAIRACSIPTDLSMSGALRSVLSGTGVANLEQASKIVGINRFLLSRTPAWQPEHTSQ</sequence>
<feature type="compositionally biased region" description="Polar residues" evidence="1">
    <location>
        <begin position="28"/>
        <end position="42"/>
    </location>
</feature>
<feature type="region of interest" description="Disordered" evidence="1">
    <location>
        <begin position="28"/>
        <end position="122"/>
    </location>
</feature>
<keyword evidence="3" id="KW-1185">Reference proteome</keyword>
<gene>
    <name evidence="2" type="ORF">GQX73_g5478</name>
</gene>
<comment type="caution">
    <text evidence="2">The sequence shown here is derived from an EMBL/GenBank/DDBJ whole genome shotgun (WGS) entry which is preliminary data.</text>
</comment>
<evidence type="ECO:0000313" key="2">
    <source>
        <dbReference type="EMBL" id="KAF2968046.1"/>
    </source>
</evidence>
<dbReference type="EMBL" id="WUBL01000057">
    <property type="protein sequence ID" value="KAF2968046.1"/>
    <property type="molecule type" value="Genomic_DNA"/>
</dbReference>
<dbReference type="InParanoid" id="A0A7C8IN98"/>
<dbReference type="Proteomes" id="UP000481858">
    <property type="component" value="Unassembled WGS sequence"/>
</dbReference>
<organism evidence="2 3">
    <name type="scientific">Xylaria multiplex</name>
    <dbReference type="NCBI Taxonomy" id="323545"/>
    <lineage>
        <taxon>Eukaryota</taxon>
        <taxon>Fungi</taxon>
        <taxon>Dikarya</taxon>
        <taxon>Ascomycota</taxon>
        <taxon>Pezizomycotina</taxon>
        <taxon>Sordariomycetes</taxon>
        <taxon>Xylariomycetidae</taxon>
        <taxon>Xylariales</taxon>
        <taxon>Xylariaceae</taxon>
        <taxon>Xylaria</taxon>
    </lineage>
</organism>
<proteinExistence type="predicted"/>
<dbReference type="OrthoDB" id="4778742at2759"/>
<name>A0A7C8IN98_9PEZI</name>
<dbReference type="AlphaFoldDB" id="A0A7C8IN98"/>
<protein>
    <submittedName>
        <fullName evidence="2">Uncharacterized protein</fullName>
    </submittedName>
</protein>
<accession>A0A7C8IN98</accession>
<reference evidence="2 3" key="1">
    <citation type="submission" date="2019-12" db="EMBL/GenBank/DDBJ databases">
        <title>Draft genome sequence of the ascomycete Xylaria multiplex DSM 110363.</title>
        <authorList>
            <person name="Buettner E."/>
            <person name="Kellner H."/>
        </authorList>
    </citation>
    <scope>NUCLEOTIDE SEQUENCE [LARGE SCALE GENOMIC DNA]</scope>
    <source>
        <strain evidence="2 3">DSM 110363</strain>
    </source>
</reference>